<dbReference type="GO" id="GO:0036064">
    <property type="term" value="C:ciliary basal body"/>
    <property type="evidence" value="ECO:0007669"/>
    <property type="project" value="TreeGrafter"/>
</dbReference>
<evidence type="ECO:0000256" key="3">
    <source>
        <dbReference type="ARBA" id="ARBA00022574"/>
    </source>
</evidence>
<evidence type="ECO:0000313" key="8">
    <source>
        <dbReference type="Proteomes" id="UP000616769"/>
    </source>
</evidence>
<evidence type="ECO:0000256" key="6">
    <source>
        <dbReference type="ARBA" id="ARBA00023273"/>
    </source>
</evidence>
<evidence type="ECO:0000313" key="7">
    <source>
        <dbReference type="EMBL" id="KPM05221.1"/>
    </source>
</evidence>
<dbReference type="GO" id="GO:0030992">
    <property type="term" value="C:intraciliary transport particle B"/>
    <property type="evidence" value="ECO:0007669"/>
    <property type="project" value="TreeGrafter"/>
</dbReference>
<keyword evidence="4" id="KW-0677">Repeat</keyword>
<evidence type="ECO:0000256" key="2">
    <source>
        <dbReference type="ARBA" id="ARBA00022473"/>
    </source>
</evidence>
<accession>A0A132A2Q3</accession>
<dbReference type="GO" id="GO:0042073">
    <property type="term" value="P:intraciliary transport"/>
    <property type="evidence" value="ECO:0007669"/>
    <property type="project" value="TreeGrafter"/>
</dbReference>
<protein>
    <submittedName>
        <fullName evidence="7">Wimple/ift172-like protein</fullName>
    </submittedName>
</protein>
<keyword evidence="5" id="KW-0969">Cilium</keyword>
<dbReference type="EMBL" id="JXLN01010158">
    <property type="protein sequence ID" value="KPM05221.1"/>
    <property type="molecule type" value="Genomic_DNA"/>
</dbReference>
<dbReference type="Gene3D" id="1.25.40.470">
    <property type="match status" value="3"/>
</dbReference>
<dbReference type="SUPFAM" id="SSF48452">
    <property type="entry name" value="TPR-like"/>
    <property type="match status" value="1"/>
</dbReference>
<dbReference type="InterPro" id="IPR001680">
    <property type="entry name" value="WD40_rpt"/>
</dbReference>
<dbReference type="InterPro" id="IPR011990">
    <property type="entry name" value="TPR-like_helical_dom_sf"/>
</dbReference>
<dbReference type="VEuPathDB" id="VectorBase:SSCA001460"/>
<keyword evidence="3" id="KW-0853">WD repeat</keyword>
<organism evidence="7 8">
    <name type="scientific">Sarcoptes scabiei</name>
    <name type="common">Itch mite</name>
    <name type="synonym">Acarus scabiei</name>
    <dbReference type="NCBI Taxonomy" id="52283"/>
    <lineage>
        <taxon>Eukaryota</taxon>
        <taxon>Metazoa</taxon>
        <taxon>Ecdysozoa</taxon>
        <taxon>Arthropoda</taxon>
        <taxon>Chelicerata</taxon>
        <taxon>Arachnida</taxon>
        <taxon>Acari</taxon>
        <taxon>Acariformes</taxon>
        <taxon>Sarcoptiformes</taxon>
        <taxon>Astigmata</taxon>
        <taxon>Psoroptidia</taxon>
        <taxon>Sarcoptoidea</taxon>
        <taxon>Sarcoptidae</taxon>
        <taxon>Sarcoptinae</taxon>
        <taxon>Sarcoptes</taxon>
    </lineage>
</organism>
<sequence length="1710" mass="195348">MKLKFESDLLRSKRFDFVNNENFSIDRIQCFSISNDSSKIAICYAKQKVVMIFDLSSYEIKSKFALKAADKNSQKSFQIVAIEFANDGERLAIAQSDNVIFVYRIGNSWDQKKTIINKYSLNCPALHLDWLPSGIVFASSDGRVKLIQTSLNKMSTIINVPDSFCVSMSSYKDQIIVGFQNGQIWYCSLNKNLNSNTNIRESSTCLLITLNVAPSTLAFISSGFICAAGFDGRLAIIEISESEIKSNSIGAKTNTTQAIEIGKEISGAASSSTGSILIVAAKETLIVFELDSKTWKSKFIVDLENSHFITGLRWTNDGTKFIVATINQSVSVFRCIWLKKRINSRFLVDFIGSRQIVIEDCETNHSMMFDSLFEIKDIKIHKKAFAVIYTSDSIIMGSLSNKKHRSEIEWAEMTMNGMRFNFDYENFVIITTAGEIHVIEIGQNQILGSIRTDFISTHLISIRVDEKGSNATKLIAYLVDAKTIAITNLSTGFQLNSWSHSERIDWLELNEIGNQIIFRDKALKLILLPDIYDQNFKILLNSACSFVQWIPASTVIVAQCKEKLYVWYDFDSPTIYPIKEGETNEAYQIERSNGMTKVCFTNPLSDIVLNETRLEFDTAIEKKDFKRAESFLETLQSNSNHQDSLNNQNRSSETGDLKAMWLSLGNLAMKNSDLIIAERAFAAIGDLPKLDFIRQCQEDDNLLALLYSNWDRFETGPFDAVLTAYLKTHNWDRALNYVKKFERRDLIENLSEQHYQWLIDTGQYTMAARILKDQNKIVEAIDLLMKSKQYRQLAGMIVDLTAHSDHETSGSLFSKSKIIDLDVILKVIKYLEQTEAYEEAGDLCKLNLVDDKEKALRFYLKSKSFTKAINLAREYAPDQVVALELQYAEYLLRDLNDPASSINHFIEAGKSDRALEAAVKAKQFDRAAEIAQILETIPIQYGKKIAEYYVSKNEVEPALEIYLNMGCIRDAVQLLNEKGQSVRAYKIAKQFMSADEAREMYVIIAKSYESEKKFQEAERIYIACNDVDAAISMYKNNQEYDSMIRLVKRYHPDLLQETCIYLAKELESKNLFKQAECYYLMAGDWQQAIVMYKNNSKWEDAYRVARSSGGTSLAKQVAFHWAKDMSDIQQSITLLNKFGLLNQVVDYSLENKEFEFALALISNSDDLQHKLTDVKLKYALWLEKEGYYFEAENMYLEANKPREAIVMHLHRNNFDDALRIAENATQSDDNEMVKDILITQARFVFNQMKQSKNFDRLDLFESLLLRAGRIELAISLLQDSGLWKEALRMAEQYAPHTLDSLRRDLISTNNSDTQVASTNINETNTNDRGILFGQDNSNVFLDQVELIKALKEAEKNSDKESIVLYSIILSGQLLKDHQVFDSLRILAKHSSIVFERIDSKKILPRIAAIILADDENESDGLSDDARDNASINYLEDQLQKFSLLRDCLQQFLSINRMTLNRMEKDSFEKFLLIAHYLVIKCTLEKIMQNELDSPIIGSVKELHLKLTISLLRYTDIIRADYAFLDAGRACRSANRFQMAFVFFNHFLDLIDAVDEQDYAVDHSDFIGTDIPTEVPLPKRIIFSNLLIEEIRSWVLQISIDTQISQSLPLRDGQVYEASLLNADQTRCLPCLVTGYPLTASDQSIEFVKGKYAVNKEDWNKLLMITKVCKFLFSIESLKIEQFQISNEANLRLILRFLNSLSDDGNILPMN</sequence>
<proteinExistence type="predicted"/>
<name>A0A132A2Q3_SARSC</name>
<dbReference type="Proteomes" id="UP000616769">
    <property type="component" value="Unassembled WGS sequence"/>
</dbReference>
<reference evidence="7 8" key="1">
    <citation type="journal article" date="2015" name="Parasit. Vectors">
        <title>Draft genome of the scabies mite.</title>
        <authorList>
            <person name="Rider S.D.Jr."/>
            <person name="Morgan M.S."/>
            <person name="Arlian L.G."/>
        </authorList>
    </citation>
    <scope>NUCLEOTIDE SEQUENCE [LARGE SCALE GENOMIC DNA]</scope>
    <source>
        <strain evidence="7">Arlian Lab</strain>
    </source>
</reference>
<evidence type="ECO:0000256" key="1">
    <source>
        <dbReference type="ARBA" id="ARBA00004138"/>
    </source>
</evidence>
<evidence type="ECO:0000256" key="5">
    <source>
        <dbReference type="ARBA" id="ARBA00023069"/>
    </source>
</evidence>
<keyword evidence="6" id="KW-0966">Cell projection</keyword>
<dbReference type="PANTHER" id="PTHR15722:SF2">
    <property type="entry name" value="INTRAFLAGELLAR TRANSPORT PROTEIN 172 HOMOLOG"/>
    <property type="match status" value="1"/>
</dbReference>
<dbReference type="OrthoDB" id="2186662at2759"/>
<comment type="subcellular location">
    <subcellularLocation>
        <location evidence="1">Cell projection</location>
        <location evidence="1">Cilium</location>
    </subcellularLocation>
</comment>
<dbReference type="InterPro" id="IPR015943">
    <property type="entry name" value="WD40/YVTN_repeat-like_dom_sf"/>
</dbReference>
<dbReference type="SUPFAM" id="SSF69322">
    <property type="entry name" value="Tricorn protease domain 2"/>
    <property type="match status" value="2"/>
</dbReference>
<dbReference type="SMART" id="SM00320">
    <property type="entry name" value="WD40"/>
    <property type="match status" value="5"/>
</dbReference>
<dbReference type="Gene3D" id="2.130.10.10">
    <property type="entry name" value="YVTN repeat-like/Quinoprotein amine dehydrogenase"/>
    <property type="match status" value="2"/>
</dbReference>
<gene>
    <name evidence="7" type="ORF">QR98_0036810</name>
</gene>
<dbReference type="PANTHER" id="PTHR15722">
    <property type="entry name" value="IFT140/172-RELATED"/>
    <property type="match status" value="1"/>
</dbReference>
<keyword evidence="2" id="KW-0217">Developmental protein</keyword>
<evidence type="ECO:0000256" key="4">
    <source>
        <dbReference type="ARBA" id="ARBA00022737"/>
    </source>
</evidence>
<dbReference type="GO" id="GO:0005930">
    <property type="term" value="C:axoneme"/>
    <property type="evidence" value="ECO:0007669"/>
    <property type="project" value="TreeGrafter"/>
</dbReference>
<comment type="caution">
    <text evidence="7">The sequence shown here is derived from an EMBL/GenBank/DDBJ whole genome shotgun (WGS) entry which is preliminary data.</text>
</comment>